<evidence type="ECO:0000313" key="2">
    <source>
        <dbReference type="Proteomes" id="UP000830768"/>
    </source>
</evidence>
<dbReference type="Proteomes" id="UP000830768">
    <property type="component" value="Chromosome 5"/>
</dbReference>
<organism evidence="1 2">
    <name type="scientific">Fusarium solani subsp. cucurbitae</name>
    <name type="common">Neocosmosporum cucurbitae</name>
    <dbReference type="NCBI Taxonomy" id="2747967"/>
    <lineage>
        <taxon>Eukaryota</taxon>
        <taxon>Fungi</taxon>
        <taxon>Dikarya</taxon>
        <taxon>Ascomycota</taxon>
        <taxon>Pezizomycotina</taxon>
        <taxon>Sordariomycetes</taxon>
        <taxon>Hypocreomycetidae</taxon>
        <taxon>Hypocreales</taxon>
        <taxon>Nectriaceae</taxon>
        <taxon>Fusarium</taxon>
        <taxon>Fusarium solani species complex</taxon>
    </lineage>
</organism>
<keyword evidence="2" id="KW-1185">Reference proteome</keyword>
<gene>
    <name evidence="1" type="ORF">LCI18_006749</name>
</gene>
<reference evidence="1" key="1">
    <citation type="submission" date="2021-11" db="EMBL/GenBank/DDBJ databases">
        <title>Fusarium solani-melongenae Genome sequencing and assembly.</title>
        <authorList>
            <person name="Xie S."/>
            <person name="Huang L."/>
            <person name="Zhang X."/>
        </authorList>
    </citation>
    <scope>NUCLEOTIDE SEQUENCE</scope>
    <source>
        <strain evidence="1">CRI 24-3</strain>
    </source>
</reference>
<accession>A0ACD3Z3H9</accession>
<dbReference type="EMBL" id="CP090034">
    <property type="protein sequence ID" value="UPK95814.1"/>
    <property type="molecule type" value="Genomic_DNA"/>
</dbReference>
<name>A0ACD3Z3H9_FUSSC</name>
<evidence type="ECO:0000313" key="1">
    <source>
        <dbReference type="EMBL" id="UPK95814.1"/>
    </source>
</evidence>
<protein>
    <submittedName>
        <fullName evidence="1">Uncharacterized protein</fullName>
    </submittedName>
</protein>
<sequence>MATPEQRLIELTKVEGRLEESTLAQVFDQLKPIEAEFMIGKWKGGSFESGHPVHEQLTSLKWAGKDFRSVNDVDPLMVYDNNGNRSWNTEYGHARLRDFKFRGVVSAAMVYDTFPIIDQFRYVSETMVMGAMDSKDIPEGAYFFYLTRLE</sequence>
<proteinExistence type="predicted"/>